<keyword evidence="2" id="KW-1133">Transmembrane helix</keyword>
<dbReference type="Proteomes" id="UP000700596">
    <property type="component" value="Unassembled WGS sequence"/>
</dbReference>
<dbReference type="OrthoDB" id="3783580at2759"/>
<feature type="chain" id="PRO_5040144404" description="Extracellular membrane protein CFEM domain-containing protein" evidence="3">
    <location>
        <begin position="20"/>
        <end position="248"/>
    </location>
</feature>
<feature type="compositionally biased region" description="Low complexity" evidence="1">
    <location>
        <begin position="168"/>
        <end position="187"/>
    </location>
</feature>
<keyword evidence="2" id="KW-0472">Membrane</keyword>
<feature type="compositionally biased region" description="Polar residues" evidence="1">
    <location>
        <begin position="152"/>
        <end position="167"/>
    </location>
</feature>
<keyword evidence="2" id="KW-0812">Transmembrane</keyword>
<proteinExistence type="predicted"/>
<protein>
    <recommendedName>
        <fullName evidence="6">Extracellular membrane protein CFEM domain-containing protein</fullName>
    </recommendedName>
</protein>
<name>A0A9P9DLB9_9PLEO</name>
<dbReference type="EMBL" id="JAGMWT010000010">
    <property type="protein sequence ID" value="KAH7121062.1"/>
    <property type="molecule type" value="Genomic_DNA"/>
</dbReference>
<gene>
    <name evidence="4" type="ORF">B0J11DRAFT_533271</name>
</gene>
<evidence type="ECO:0000313" key="5">
    <source>
        <dbReference type="Proteomes" id="UP000700596"/>
    </source>
</evidence>
<feature type="signal peptide" evidence="3">
    <location>
        <begin position="1"/>
        <end position="19"/>
    </location>
</feature>
<keyword evidence="3" id="KW-0732">Signal</keyword>
<evidence type="ECO:0008006" key="6">
    <source>
        <dbReference type="Google" id="ProtNLM"/>
    </source>
</evidence>
<evidence type="ECO:0000313" key="4">
    <source>
        <dbReference type="EMBL" id="KAH7121062.1"/>
    </source>
</evidence>
<feature type="transmembrane region" description="Helical" evidence="2">
    <location>
        <begin position="200"/>
        <end position="222"/>
    </location>
</feature>
<evidence type="ECO:0000256" key="3">
    <source>
        <dbReference type="SAM" id="SignalP"/>
    </source>
</evidence>
<keyword evidence="5" id="KW-1185">Reference proteome</keyword>
<comment type="caution">
    <text evidence="4">The sequence shown here is derived from an EMBL/GenBank/DDBJ whole genome shotgun (WGS) entry which is preliminary data.</text>
</comment>
<organism evidence="4 5">
    <name type="scientific">Dendryphion nanum</name>
    <dbReference type="NCBI Taxonomy" id="256645"/>
    <lineage>
        <taxon>Eukaryota</taxon>
        <taxon>Fungi</taxon>
        <taxon>Dikarya</taxon>
        <taxon>Ascomycota</taxon>
        <taxon>Pezizomycotina</taxon>
        <taxon>Dothideomycetes</taxon>
        <taxon>Pleosporomycetidae</taxon>
        <taxon>Pleosporales</taxon>
        <taxon>Torulaceae</taxon>
        <taxon>Dendryphion</taxon>
    </lineage>
</organism>
<sequence length="248" mass="25900">MPPRSLVVLLFALLPTAIAQRDPATLGATISAQASYSLLPKCINQCLWDQGSNDLNGGRGGDLAENLSCGSPWPNGCYCKGASATFAYSFIKSCATVLCTTPKASDINSGVVVYTNYCSTALGAAYTPAAAPQSVEDGISASVAAPSTSATLRATSSVPKETNPSNQSPNPTSTANSANSNNNSNPNTVDDGKIAGISKAAFIGIIVSCSCSFLGLVFGIWFKFYKHKKQTKMQQQQLATHGYYQTKT</sequence>
<dbReference type="AlphaFoldDB" id="A0A9P9DLB9"/>
<evidence type="ECO:0000256" key="2">
    <source>
        <dbReference type="SAM" id="Phobius"/>
    </source>
</evidence>
<reference evidence="4" key="1">
    <citation type="journal article" date="2021" name="Nat. Commun.">
        <title>Genetic determinants of endophytism in the Arabidopsis root mycobiome.</title>
        <authorList>
            <person name="Mesny F."/>
            <person name="Miyauchi S."/>
            <person name="Thiergart T."/>
            <person name="Pickel B."/>
            <person name="Atanasova L."/>
            <person name="Karlsson M."/>
            <person name="Huettel B."/>
            <person name="Barry K.W."/>
            <person name="Haridas S."/>
            <person name="Chen C."/>
            <person name="Bauer D."/>
            <person name="Andreopoulos W."/>
            <person name="Pangilinan J."/>
            <person name="LaButti K."/>
            <person name="Riley R."/>
            <person name="Lipzen A."/>
            <person name="Clum A."/>
            <person name="Drula E."/>
            <person name="Henrissat B."/>
            <person name="Kohler A."/>
            <person name="Grigoriev I.V."/>
            <person name="Martin F.M."/>
            <person name="Hacquard S."/>
        </authorList>
    </citation>
    <scope>NUCLEOTIDE SEQUENCE</scope>
    <source>
        <strain evidence="4">MPI-CAGE-CH-0243</strain>
    </source>
</reference>
<feature type="region of interest" description="Disordered" evidence="1">
    <location>
        <begin position="152"/>
        <end position="187"/>
    </location>
</feature>
<accession>A0A9P9DLB9</accession>
<evidence type="ECO:0000256" key="1">
    <source>
        <dbReference type="SAM" id="MobiDB-lite"/>
    </source>
</evidence>